<feature type="transmembrane region" description="Helical" evidence="7">
    <location>
        <begin position="420"/>
        <end position="439"/>
    </location>
</feature>
<reference evidence="9 10" key="2">
    <citation type="submission" date="2020-03" db="EMBL/GenBank/DDBJ databases">
        <authorList>
            <person name="Ichikawa N."/>
            <person name="Kimura A."/>
            <person name="Kitahashi Y."/>
            <person name="Uohara A."/>
        </authorList>
    </citation>
    <scope>NUCLEOTIDE SEQUENCE [LARGE SCALE GENOMIC DNA]</scope>
    <source>
        <strain evidence="9 10">NBRC 108638</strain>
    </source>
</reference>
<feature type="transmembrane region" description="Helical" evidence="7">
    <location>
        <begin position="786"/>
        <end position="810"/>
    </location>
</feature>
<evidence type="ECO:0000256" key="7">
    <source>
        <dbReference type="SAM" id="Phobius"/>
    </source>
</evidence>
<dbReference type="PANTHER" id="PTHR30572:SF4">
    <property type="entry name" value="ABC TRANSPORTER PERMEASE YTRF"/>
    <property type="match status" value="1"/>
</dbReference>
<comment type="similarity">
    <text evidence="6">Belongs to the ABC-4 integral membrane protein family.</text>
</comment>
<dbReference type="RefSeq" id="WP_173081275.1">
    <property type="nucleotide sequence ID" value="NZ_BAABJB010000018.1"/>
</dbReference>
<evidence type="ECO:0000313" key="10">
    <source>
        <dbReference type="Proteomes" id="UP000482960"/>
    </source>
</evidence>
<comment type="subcellular location">
    <subcellularLocation>
        <location evidence="1">Cell membrane</location>
        <topology evidence="1">Multi-pass membrane protein</topology>
    </subcellularLocation>
</comment>
<feature type="transmembrane region" description="Helical" evidence="7">
    <location>
        <begin position="242"/>
        <end position="267"/>
    </location>
</feature>
<keyword evidence="5 7" id="KW-0472">Membrane</keyword>
<feature type="transmembrane region" description="Helical" evidence="7">
    <location>
        <begin position="743"/>
        <end position="766"/>
    </location>
</feature>
<dbReference type="Pfam" id="PF02687">
    <property type="entry name" value="FtsX"/>
    <property type="match status" value="2"/>
</dbReference>
<dbReference type="EMBL" id="BLPG01000001">
    <property type="protein sequence ID" value="GFJ94270.1"/>
    <property type="molecule type" value="Genomic_DNA"/>
</dbReference>
<organism evidence="9 10">
    <name type="scientific">Phytohabitans rumicis</name>
    <dbReference type="NCBI Taxonomy" id="1076125"/>
    <lineage>
        <taxon>Bacteria</taxon>
        <taxon>Bacillati</taxon>
        <taxon>Actinomycetota</taxon>
        <taxon>Actinomycetes</taxon>
        <taxon>Micromonosporales</taxon>
        <taxon>Micromonosporaceae</taxon>
    </lineage>
</organism>
<evidence type="ECO:0000256" key="4">
    <source>
        <dbReference type="ARBA" id="ARBA00022989"/>
    </source>
</evidence>
<dbReference type="AlphaFoldDB" id="A0A6V8LF34"/>
<name>A0A6V8LF34_9ACTN</name>
<feature type="transmembrane region" description="Helical" evidence="7">
    <location>
        <begin position="20"/>
        <end position="41"/>
    </location>
</feature>
<comment type="caution">
    <text evidence="9">The sequence shown here is derived from an EMBL/GenBank/DDBJ whole genome shotgun (WGS) entry which is preliminary data.</text>
</comment>
<dbReference type="Proteomes" id="UP000482960">
    <property type="component" value="Unassembled WGS sequence"/>
</dbReference>
<dbReference type="PANTHER" id="PTHR30572">
    <property type="entry name" value="MEMBRANE COMPONENT OF TRANSPORTER-RELATED"/>
    <property type="match status" value="1"/>
</dbReference>
<proteinExistence type="inferred from homology"/>
<feature type="transmembrane region" description="Helical" evidence="7">
    <location>
        <begin position="703"/>
        <end position="722"/>
    </location>
</feature>
<evidence type="ECO:0000256" key="6">
    <source>
        <dbReference type="ARBA" id="ARBA00038076"/>
    </source>
</evidence>
<feature type="transmembrane region" description="Helical" evidence="7">
    <location>
        <begin position="389"/>
        <end position="408"/>
    </location>
</feature>
<evidence type="ECO:0000313" key="9">
    <source>
        <dbReference type="EMBL" id="GFJ94270.1"/>
    </source>
</evidence>
<accession>A0A6V8LF34</accession>
<keyword evidence="2" id="KW-1003">Cell membrane</keyword>
<evidence type="ECO:0000259" key="8">
    <source>
        <dbReference type="Pfam" id="PF02687"/>
    </source>
</evidence>
<dbReference type="InterPro" id="IPR050250">
    <property type="entry name" value="Macrolide_Exporter_MacB"/>
</dbReference>
<reference evidence="9 10" key="1">
    <citation type="submission" date="2020-03" db="EMBL/GenBank/DDBJ databases">
        <title>Whole genome shotgun sequence of Phytohabitans rumicis NBRC 108638.</title>
        <authorList>
            <person name="Komaki H."/>
            <person name="Tamura T."/>
        </authorList>
    </citation>
    <scope>NUCLEOTIDE SEQUENCE [LARGE SCALE GENOMIC DNA]</scope>
    <source>
        <strain evidence="9 10">NBRC 108638</strain>
    </source>
</reference>
<feature type="transmembrane region" description="Helical" evidence="7">
    <location>
        <begin position="336"/>
        <end position="362"/>
    </location>
</feature>
<evidence type="ECO:0000256" key="1">
    <source>
        <dbReference type="ARBA" id="ARBA00004651"/>
    </source>
</evidence>
<gene>
    <name evidence="9" type="ORF">Prum_079120</name>
</gene>
<dbReference type="InterPro" id="IPR003838">
    <property type="entry name" value="ABC3_permease_C"/>
</dbReference>
<dbReference type="GO" id="GO:0022857">
    <property type="term" value="F:transmembrane transporter activity"/>
    <property type="evidence" value="ECO:0007669"/>
    <property type="project" value="TreeGrafter"/>
</dbReference>
<sequence length="828" mass="85041">MLGIAIQTLRARKVSFAGTVVALLLGVAQVAAMGLLLGALLDLPDRPPQRFAGAPAVVYASDPEWNPAHHDLGVRSLAEAKGIPDGVLQKVSATGEVVVDRAFYAQVAGGAADQVGHPWSVARFGGYALAQGRAPATDGEVVVGGGSTVGASVTVLTADTAREYQVVGVTNAVDYEHAVFFTDAEAARISPRIEALVPLGPVAAVRAAVAGSTVEVLTGDDRHRVDASSARDREALDNTVTLLPITASVAGSTAVFVVASTFAFAVVQRRREVALLRTVGATPKQVRRMVLAEALLVGTLASAAGCVLGLFGARLLARWLIALGISPSWFDVHPSLALSVLLPMLGAFLTGVLVALLGAAAASWRAGQVRPIEALRDAAVDRPMTSGRWLLGVAGLAAGAGMVGYVGFGAPEMTLVPNKYVPTLLVPILAFALLAPVLVGPLTRLLMAPFGGARGAGAMVVRESALTSRRRTAATAVPVLLTVGLAISLLGATDSINEARDSGLRNQVSADYVLTPDGSPGINRAAVEKIAAVPGVQVVAPVLTTLYTMDGDQLQENDGYAVDPAALSRTLNLPVIEGSLDDLTDDTIVVAQSWGYELGQPVEVFMADGTTVSLRVAAVYEALRGQDIGYLTQKYAGTGAYARNGLARRAYVSLEAGTDPTAALAGMRAAVDGLGAQVLSTEDLVATESAAARQLTAVRQRSVAVIVVVFCFIAIVNTLLMATADRRRDLAVLRLAGATPRQVVAFFAAESLLVAGIGVVLALMASALNLAGLWVALTGLFGTTPIVVPVGIVAGIAAVAALLAVLGAVLPTATALRTRAVALTAARE</sequence>
<keyword evidence="3 7" id="KW-0812">Transmembrane</keyword>
<evidence type="ECO:0000256" key="5">
    <source>
        <dbReference type="ARBA" id="ARBA00023136"/>
    </source>
</evidence>
<protein>
    <recommendedName>
        <fullName evidence="8">ABC3 transporter permease C-terminal domain-containing protein</fullName>
    </recommendedName>
</protein>
<evidence type="ECO:0000256" key="2">
    <source>
        <dbReference type="ARBA" id="ARBA00022475"/>
    </source>
</evidence>
<evidence type="ECO:0000256" key="3">
    <source>
        <dbReference type="ARBA" id="ARBA00022692"/>
    </source>
</evidence>
<keyword evidence="10" id="KW-1185">Reference proteome</keyword>
<keyword evidence="4 7" id="KW-1133">Transmembrane helix</keyword>
<feature type="transmembrane region" description="Helical" evidence="7">
    <location>
        <begin position="294"/>
        <end position="316"/>
    </location>
</feature>
<dbReference type="GO" id="GO:0005886">
    <property type="term" value="C:plasma membrane"/>
    <property type="evidence" value="ECO:0007669"/>
    <property type="project" value="UniProtKB-SubCell"/>
</dbReference>
<feature type="domain" description="ABC3 transporter permease C-terminal" evidence="8">
    <location>
        <begin position="702"/>
        <end position="817"/>
    </location>
</feature>
<feature type="domain" description="ABC3 transporter permease C-terminal" evidence="8">
    <location>
        <begin position="250"/>
        <end position="367"/>
    </location>
</feature>